<dbReference type="Pfam" id="PF08534">
    <property type="entry name" value="Redoxin"/>
    <property type="match status" value="1"/>
</dbReference>
<dbReference type="SUPFAM" id="SSF52833">
    <property type="entry name" value="Thioredoxin-like"/>
    <property type="match status" value="1"/>
</dbReference>
<dbReference type="InterPro" id="IPR013766">
    <property type="entry name" value="Thioredoxin_domain"/>
</dbReference>
<dbReference type="Proteomes" id="UP000265443">
    <property type="component" value="Unassembled WGS sequence"/>
</dbReference>
<reference evidence="2 3" key="1">
    <citation type="submission" date="2018-08" db="EMBL/GenBank/DDBJ databases">
        <title>Meiothermus hypogaeus DSM 23238 genome sequencing project.</title>
        <authorList>
            <person name="Da Costa M.S."/>
            <person name="Albuquerque L."/>
            <person name="Raposo P."/>
            <person name="Froufe H.J.C."/>
            <person name="Barroso C.S."/>
            <person name="Egas C."/>
        </authorList>
    </citation>
    <scope>NUCLEOTIDE SEQUENCE [LARGE SCALE GENOMIC DNA]</scope>
    <source>
        <strain evidence="2 3">DSM 23238</strain>
    </source>
</reference>
<gene>
    <name evidence="2" type="primary">resA_4</name>
    <name evidence="2" type="ORF">Mhypo_01126</name>
</gene>
<dbReference type="InterPro" id="IPR036249">
    <property type="entry name" value="Thioredoxin-like_sf"/>
</dbReference>
<organism evidence="2 3">
    <name type="scientific">Meiothermus hypogaeus</name>
    <dbReference type="NCBI Taxonomy" id="884155"/>
    <lineage>
        <taxon>Bacteria</taxon>
        <taxon>Thermotogati</taxon>
        <taxon>Deinococcota</taxon>
        <taxon>Deinococci</taxon>
        <taxon>Thermales</taxon>
        <taxon>Thermaceae</taxon>
        <taxon>Meiothermus</taxon>
    </lineage>
</organism>
<sequence length="177" mass="19699">MWLAFPKKGPKFRMLALMKGWMWGLIPLGLLAGFWLLQPRAGSKVEVLPSFTLTQLDGQTANLTDFKGKPIVLNAWASWCGPCRREMPLLVEAARANPELHFVFLNISDGPEAVRAFERELGLKIPNVLLDPDAKLSDPLRIQGLPVTLLYDAQGKLVNRHIGEISAAELEGLLKEF</sequence>
<dbReference type="Gene3D" id="3.40.30.10">
    <property type="entry name" value="Glutaredoxin"/>
    <property type="match status" value="1"/>
</dbReference>
<evidence type="ECO:0000259" key="1">
    <source>
        <dbReference type="PROSITE" id="PS51352"/>
    </source>
</evidence>
<dbReference type="InterPro" id="IPR050553">
    <property type="entry name" value="Thioredoxin_ResA/DsbE_sf"/>
</dbReference>
<dbReference type="InterPro" id="IPR013740">
    <property type="entry name" value="Redoxin"/>
</dbReference>
<dbReference type="PANTHER" id="PTHR42852:SF13">
    <property type="entry name" value="PROTEIN DIPZ"/>
    <property type="match status" value="1"/>
</dbReference>
<accession>A0ABX9MSC4</accession>
<dbReference type="EMBL" id="QWKY01000015">
    <property type="protein sequence ID" value="RIH79316.1"/>
    <property type="molecule type" value="Genomic_DNA"/>
</dbReference>
<name>A0ABX9MSC4_9DEIN</name>
<feature type="domain" description="Thioredoxin" evidence="1">
    <location>
        <begin position="42"/>
        <end position="177"/>
    </location>
</feature>
<protein>
    <submittedName>
        <fullName evidence="2">Thiol-disulfide oxidoreductase ResA</fullName>
    </submittedName>
</protein>
<evidence type="ECO:0000313" key="2">
    <source>
        <dbReference type="EMBL" id="RIH79316.1"/>
    </source>
</evidence>
<comment type="caution">
    <text evidence="2">The sequence shown here is derived from an EMBL/GenBank/DDBJ whole genome shotgun (WGS) entry which is preliminary data.</text>
</comment>
<evidence type="ECO:0000313" key="3">
    <source>
        <dbReference type="Proteomes" id="UP000265443"/>
    </source>
</evidence>
<dbReference type="PROSITE" id="PS51352">
    <property type="entry name" value="THIOREDOXIN_2"/>
    <property type="match status" value="1"/>
</dbReference>
<keyword evidence="3" id="KW-1185">Reference proteome</keyword>
<proteinExistence type="predicted"/>
<dbReference type="CDD" id="cd02966">
    <property type="entry name" value="TlpA_like_family"/>
    <property type="match status" value="1"/>
</dbReference>
<dbReference type="PANTHER" id="PTHR42852">
    <property type="entry name" value="THIOL:DISULFIDE INTERCHANGE PROTEIN DSBE"/>
    <property type="match status" value="1"/>
</dbReference>